<evidence type="ECO:0000256" key="3">
    <source>
        <dbReference type="ARBA" id="ARBA00005336"/>
    </source>
</evidence>
<evidence type="ECO:0000256" key="2">
    <source>
        <dbReference type="ARBA" id="ARBA00004987"/>
    </source>
</evidence>
<dbReference type="GO" id="GO:0000272">
    <property type="term" value="P:polysaccharide catabolic process"/>
    <property type="evidence" value="ECO:0007669"/>
    <property type="project" value="UniProtKB-KW"/>
</dbReference>
<dbReference type="InterPro" id="IPR026891">
    <property type="entry name" value="Fn3-like"/>
</dbReference>
<keyword evidence="6" id="KW-0325">Glycoprotein</keyword>
<dbReference type="Proteomes" id="UP000799776">
    <property type="component" value="Unassembled WGS sequence"/>
</dbReference>
<dbReference type="Gene3D" id="3.40.50.1700">
    <property type="entry name" value="Glycoside hydrolase family 3 C-terminal domain"/>
    <property type="match status" value="1"/>
</dbReference>
<evidence type="ECO:0000259" key="10">
    <source>
        <dbReference type="SMART" id="SM01217"/>
    </source>
</evidence>
<organism evidence="11 12">
    <name type="scientific">Saccharata proteae CBS 121410</name>
    <dbReference type="NCBI Taxonomy" id="1314787"/>
    <lineage>
        <taxon>Eukaryota</taxon>
        <taxon>Fungi</taxon>
        <taxon>Dikarya</taxon>
        <taxon>Ascomycota</taxon>
        <taxon>Pezizomycotina</taxon>
        <taxon>Dothideomycetes</taxon>
        <taxon>Dothideomycetes incertae sedis</taxon>
        <taxon>Botryosphaeriales</taxon>
        <taxon>Saccharataceae</taxon>
        <taxon>Saccharata</taxon>
    </lineage>
</organism>
<dbReference type="Gene3D" id="3.20.20.300">
    <property type="entry name" value="Glycoside hydrolase, family 3, N-terminal domain"/>
    <property type="match status" value="1"/>
</dbReference>
<evidence type="ECO:0000256" key="9">
    <source>
        <dbReference type="ARBA" id="ARBA00023326"/>
    </source>
</evidence>
<comment type="caution">
    <text evidence="11">The sequence shown here is derived from an EMBL/GenBank/DDBJ whole genome shotgun (WGS) entry which is preliminary data.</text>
</comment>
<dbReference type="SUPFAM" id="SSF51445">
    <property type="entry name" value="(Trans)glycosidases"/>
    <property type="match status" value="1"/>
</dbReference>
<evidence type="ECO:0000256" key="8">
    <source>
        <dbReference type="ARBA" id="ARBA00023295"/>
    </source>
</evidence>
<dbReference type="Pfam" id="PF00933">
    <property type="entry name" value="Glyco_hydro_3"/>
    <property type="match status" value="1"/>
</dbReference>
<evidence type="ECO:0000313" key="12">
    <source>
        <dbReference type="Proteomes" id="UP000799776"/>
    </source>
</evidence>
<evidence type="ECO:0000256" key="7">
    <source>
        <dbReference type="ARBA" id="ARBA00023277"/>
    </source>
</evidence>
<dbReference type="GO" id="GO:0008422">
    <property type="term" value="F:beta-glucosidase activity"/>
    <property type="evidence" value="ECO:0007669"/>
    <property type="project" value="UniProtKB-EC"/>
</dbReference>
<comment type="similarity">
    <text evidence="3">Belongs to the glycosyl hydrolase 3 family.</text>
</comment>
<sequence>MSLDEKVGQMGGIRRLLESNLSFNATKFADINTLENGNLGFGAMLNRAEDVLPIANAIRAKQINSTRLGIPYITVTDSVNGPYLAGGTLFPASLSMSSSWNLPLYEKVVEVIRDENMALGTHWVLSPELEVAKEPRYGRVGEMYGEDAYLVGEFGTQYVKTMQERDSQGYVKVATTIKHFVYGLPSGGVNTASQYGGMNHIFNDLALPYIKAITEAKPLSLMASYASVDRVPMSANRYMLQDVLRDKMGFEGLIMSDATAVYHLYTQSKIAASPADAALKAVRAGLQMELAPQQPATFPTLVDVSSSDDLAAIDEAVRQILEIKFATGMFERPLPSVSALETTLRAPQHLEAARNISRESIVLLKNNGILPLPSTNSTKIAVLGPFADIINAGSYAANNCSSPLFGSTLLSSLTASLGPSNILHVPGVDILSTDPSTSHINDAVTAAKSANLAILTLGSLSVNLEDPLWTQRTDGEFYAHASLSFPGLQQDLLNAVLDTGVPTILVLSGGQAFVLDDSALRADAILHSFLGGEFTGDALVEILFGRVNPSGKLTISLPKSDGATPINYDYLPSDDQGGPSSGVAKSSAWQFPLLTRDPPMGFGFGLSYTTFEISGPSVTEGFDEDGEQVFEIAATVRNTGTAAGKEVVQLYFRQLYSGIERPVKRLVRFRKVELGSGEVGNVSMSVLARELGYYVDMEWRVDEGGYTFYLGSSSRDEDLQSVDVVVR</sequence>
<dbReference type="EMBL" id="ML978731">
    <property type="protein sequence ID" value="KAF2085372.1"/>
    <property type="molecule type" value="Genomic_DNA"/>
</dbReference>
<keyword evidence="5 11" id="KW-0378">Hydrolase</keyword>
<dbReference type="Gene3D" id="2.60.40.10">
    <property type="entry name" value="Immunoglobulins"/>
    <property type="match status" value="1"/>
</dbReference>
<dbReference type="InterPro" id="IPR050288">
    <property type="entry name" value="Cellulose_deg_GH3"/>
</dbReference>
<dbReference type="PANTHER" id="PTHR42715:SF10">
    <property type="entry name" value="BETA-GLUCOSIDASE"/>
    <property type="match status" value="1"/>
</dbReference>
<dbReference type="PANTHER" id="PTHR42715">
    <property type="entry name" value="BETA-GLUCOSIDASE"/>
    <property type="match status" value="1"/>
</dbReference>
<proteinExistence type="inferred from homology"/>
<reference evidence="11" key="1">
    <citation type="journal article" date="2020" name="Stud. Mycol.">
        <title>101 Dothideomycetes genomes: a test case for predicting lifestyles and emergence of pathogens.</title>
        <authorList>
            <person name="Haridas S."/>
            <person name="Albert R."/>
            <person name="Binder M."/>
            <person name="Bloem J."/>
            <person name="Labutti K."/>
            <person name="Salamov A."/>
            <person name="Andreopoulos B."/>
            <person name="Baker S."/>
            <person name="Barry K."/>
            <person name="Bills G."/>
            <person name="Bluhm B."/>
            <person name="Cannon C."/>
            <person name="Castanera R."/>
            <person name="Culley D."/>
            <person name="Daum C."/>
            <person name="Ezra D."/>
            <person name="Gonzalez J."/>
            <person name="Henrissat B."/>
            <person name="Kuo A."/>
            <person name="Liang C."/>
            <person name="Lipzen A."/>
            <person name="Lutzoni F."/>
            <person name="Magnuson J."/>
            <person name="Mondo S."/>
            <person name="Nolan M."/>
            <person name="Ohm R."/>
            <person name="Pangilinan J."/>
            <person name="Park H.-J."/>
            <person name="Ramirez L."/>
            <person name="Alfaro M."/>
            <person name="Sun H."/>
            <person name="Tritt A."/>
            <person name="Yoshinaga Y."/>
            <person name="Zwiers L.-H."/>
            <person name="Turgeon B."/>
            <person name="Goodwin S."/>
            <person name="Spatafora J."/>
            <person name="Crous P."/>
            <person name="Grigoriev I."/>
        </authorList>
    </citation>
    <scope>NUCLEOTIDE SEQUENCE</scope>
    <source>
        <strain evidence="11">CBS 121410</strain>
    </source>
</reference>
<protein>
    <recommendedName>
        <fullName evidence="4">beta-glucosidase</fullName>
        <ecNumber evidence="4">3.2.1.21</ecNumber>
    </recommendedName>
</protein>
<gene>
    <name evidence="11" type="ORF">K490DRAFT_67788</name>
</gene>
<evidence type="ECO:0000313" key="11">
    <source>
        <dbReference type="EMBL" id="KAF2085372.1"/>
    </source>
</evidence>
<dbReference type="InterPro" id="IPR002772">
    <property type="entry name" value="Glyco_hydro_3_C"/>
</dbReference>
<keyword evidence="9" id="KW-0624">Polysaccharide degradation</keyword>
<evidence type="ECO:0000256" key="1">
    <source>
        <dbReference type="ARBA" id="ARBA00000448"/>
    </source>
</evidence>
<dbReference type="EC" id="3.2.1.21" evidence="4"/>
<dbReference type="InterPro" id="IPR036962">
    <property type="entry name" value="Glyco_hydro_3_N_sf"/>
</dbReference>
<keyword evidence="12" id="KW-1185">Reference proteome</keyword>
<dbReference type="OrthoDB" id="2123594at2759"/>
<comment type="pathway">
    <text evidence="2">Glycan metabolism; cellulose degradation.</text>
</comment>
<dbReference type="PRINTS" id="PR00133">
    <property type="entry name" value="GLHYDRLASE3"/>
</dbReference>
<feature type="domain" description="Fibronectin type III-like" evidence="10">
    <location>
        <begin position="646"/>
        <end position="714"/>
    </location>
</feature>
<keyword evidence="8" id="KW-0326">Glycosidase</keyword>
<accession>A0A9P4HR29</accession>
<name>A0A9P4HR29_9PEZI</name>
<evidence type="ECO:0000256" key="5">
    <source>
        <dbReference type="ARBA" id="ARBA00022801"/>
    </source>
</evidence>
<dbReference type="InterPro" id="IPR036881">
    <property type="entry name" value="Glyco_hydro_3_C_sf"/>
</dbReference>
<dbReference type="InterPro" id="IPR013783">
    <property type="entry name" value="Ig-like_fold"/>
</dbReference>
<evidence type="ECO:0000256" key="4">
    <source>
        <dbReference type="ARBA" id="ARBA00012744"/>
    </source>
</evidence>
<dbReference type="Pfam" id="PF14310">
    <property type="entry name" value="Fn3-like"/>
    <property type="match status" value="1"/>
</dbReference>
<keyword evidence="7" id="KW-0119">Carbohydrate metabolism</keyword>
<dbReference type="SUPFAM" id="SSF52279">
    <property type="entry name" value="Beta-D-glucan exohydrolase, C-terminal domain"/>
    <property type="match status" value="1"/>
</dbReference>
<dbReference type="InterPro" id="IPR017853">
    <property type="entry name" value="GH"/>
</dbReference>
<dbReference type="InterPro" id="IPR001764">
    <property type="entry name" value="Glyco_hydro_3_N"/>
</dbReference>
<comment type="catalytic activity">
    <reaction evidence="1">
        <text>Hydrolysis of terminal, non-reducing beta-D-glucosyl residues with release of beta-D-glucose.</text>
        <dbReference type="EC" id="3.2.1.21"/>
    </reaction>
</comment>
<evidence type="ECO:0000256" key="6">
    <source>
        <dbReference type="ARBA" id="ARBA00023180"/>
    </source>
</evidence>
<dbReference type="Pfam" id="PF01915">
    <property type="entry name" value="Glyco_hydro_3_C"/>
    <property type="match status" value="1"/>
</dbReference>
<dbReference type="SMART" id="SM01217">
    <property type="entry name" value="Fn3_like"/>
    <property type="match status" value="1"/>
</dbReference>
<dbReference type="AlphaFoldDB" id="A0A9P4HR29"/>